<organism evidence="1 2">
    <name type="scientific">Bifidobacterium bohemicum DSM 22767</name>
    <dbReference type="NCBI Taxonomy" id="1437606"/>
    <lineage>
        <taxon>Bacteria</taxon>
        <taxon>Bacillati</taxon>
        <taxon>Actinomycetota</taxon>
        <taxon>Actinomycetes</taxon>
        <taxon>Bifidobacteriales</taxon>
        <taxon>Bifidobacteriaceae</taxon>
        <taxon>Bifidobacterium</taxon>
    </lineage>
</organism>
<keyword evidence="2" id="KW-1185">Reference proteome</keyword>
<comment type="caution">
    <text evidence="1">The sequence shown here is derived from an EMBL/GenBank/DDBJ whole genome shotgun (WGS) entry which is preliminary data.</text>
</comment>
<proteinExistence type="predicted"/>
<gene>
    <name evidence="1" type="ORF">BBOH_0514</name>
</gene>
<name>A0A086ZGR3_9BIFI</name>
<dbReference type="EMBL" id="JGYP01000002">
    <property type="protein sequence ID" value="KFI45713.1"/>
    <property type="molecule type" value="Genomic_DNA"/>
</dbReference>
<protein>
    <submittedName>
        <fullName evidence="1">Uncharacterized protein</fullName>
    </submittedName>
</protein>
<evidence type="ECO:0000313" key="2">
    <source>
        <dbReference type="Proteomes" id="UP000029096"/>
    </source>
</evidence>
<reference evidence="1 2" key="1">
    <citation type="submission" date="2014-03" db="EMBL/GenBank/DDBJ databases">
        <title>Genomics of Bifidobacteria.</title>
        <authorList>
            <person name="Ventura M."/>
            <person name="Milani C."/>
            <person name="Lugli G.A."/>
        </authorList>
    </citation>
    <scope>NUCLEOTIDE SEQUENCE [LARGE SCALE GENOMIC DNA]</scope>
    <source>
        <strain evidence="1 2">DSM 22767</strain>
    </source>
</reference>
<evidence type="ECO:0000313" key="1">
    <source>
        <dbReference type="EMBL" id="KFI45713.1"/>
    </source>
</evidence>
<sequence>MNRGICAIRSSFLPAFEQIEMFHVLNRLFGNAERVS</sequence>
<dbReference type="STRING" id="1437606.BBOH_0514"/>
<dbReference type="Proteomes" id="UP000029096">
    <property type="component" value="Unassembled WGS sequence"/>
</dbReference>
<dbReference type="AlphaFoldDB" id="A0A086ZGR3"/>
<accession>A0A086ZGR3</accession>